<dbReference type="EMBL" id="CAIIXF020000001">
    <property type="protein sequence ID" value="CAH1774233.1"/>
    <property type="molecule type" value="Genomic_DNA"/>
</dbReference>
<evidence type="ECO:0000256" key="3">
    <source>
        <dbReference type="ARBA" id="ARBA00022692"/>
    </source>
</evidence>
<dbReference type="GO" id="GO:0016020">
    <property type="term" value="C:membrane"/>
    <property type="evidence" value="ECO:0007669"/>
    <property type="project" value="UniProtKB-SubCell"/>
</dbReference>
<evidence type="ECO:0000256" key="8">
    <source>
        <dbReference type="ARBA" id="ARBA00023136"/>
    </source>
</evidence>
<keyword evidence="2" id="KW-0813">Transport</keyword>
<dbReference type="InterPro" id="IPR051165">
    <property type="entry name" value="Multifunctional_ANK_Repeat"/>
</dbReference>
<organism evidence="11 12">
    <name type="scientific">Owenia fusiformis</name>
    <name type="common">Polychaete worm</name>
    <dbReference type="NCBI Taxonomy" id="6347"/>
    <lineage>
        <taxon>Eukaryota</taxon>
        <taxon>Metazoa</taxon>
        <taxon>Spiralia</taxon>
        <taxon>Lophotrochozoa</taxon>
        <taxon>Annelida</taxon>
        <taxon>Polychaeta</taxon>
        <taxon>Sedentaria</taxon>
        <taxon>Canalipalpata</taxon>
        <taxon>Sabellida</taxon>
        <taxon>Oweniida</taxon>
        <taxon>Oweniidae</taxon>
        <taxon>Owenia</taxon>
    </lineage>
</organism>
<evidence type="ECO:0000259" key="10">
    <source>
        <dbReference type="Pfam" id="PF00520"/>
    </source>
</evidence>
<comment type="subcellular location">
    <subcellularLocation>
        <location evidence="1">Membrane</location>
        <topology evidence="1">Multi-pass membrane protein</topology>
    </subcellularLocation>
</comment>
<dbReference type="SMART" id="SM00248">
    <property type="entry name" value="ANK"/>
    <property type="match status" value="29"/>
</dbReference>
<dbReference type="InterPro" id="IPR002110">
    <property type="entry name" value="Ankyrin_rpt"/>
</dbReference>
<keyword evidence="7" id="KW-0406">Ion transport</keyword>
<keyword evidence="12" id="KW-1185">Reference proteome</keyword>
<dbReference type="PANTHER" id="PTHR24123:SF141">
    <property type="entry name" value="ANKYRIN 2, ISOFORM U"/>
    <property type="match status" value="1"/>
</dbReference>
<dbReference type="Pfam" id="PF00520">
    <property type="entry name" value="Ion_trans"/>
    <property type="match status" value="1"/>
</dbReference>
<comment type="caution">
    <text evidence="11">The sequence shown here is derived from an EMBL/GenBank/DDBJ whole genome shotgun (WGS) entry which is preliminary data.</text>
</comment>
<dbReference type="PROSITE" id="PS50297">
    <property type="entry name" value="ANK_REP_REGION"/>
    <property type="match status" value="20"/>
</dbReference>
<dbReference type="PANTHER" id="PTHR24123">
    <property type="entry name" value="ANKYRIN REPEAT-CONTAINING"/>
    <property type="match status" value="1"/>
</dbReference>
<keyword evidence="4" id="KW-0677">Repeat</keyword>
<dbReference type="Pfam" id="PF00023">
    <property type="entry name" value="Ank"/>
    <property type="match status" value="1"/>
</dbReference>
<dbReference type="PROSITE" id="PS50088">
    <property type="entry name" value="ANK_REPEAT"/>
    <property type="match status" value="22"/>
</dbReference>
<dbReference type="Pfam" id="PF12796">
    <property type="entry name" value="Ank_2"/>
    <property type="match status" value="10"/>
</dbReference>
<evidence type="ECO:0000256" key="7">
    <source>
        <dbReference type="ARBA" id="ARBA00023065"/>
    </source>
</evidence>
<protein>
    <recommendedName>
        <fullName evidence="10">Ion transport domain-containing protein</fullName>
    </recommendedName>
</protein>
<evidence type="ECO:0000256" key="5">
    <source>
        <dbReference type="ARBA" id="ARBA00022989"/>
    </source>
</evidence>
<evidence type="ECO:0000256" key="9">
    <source>
        <dbReference type="ARBA" id="ARBA00023303"/>
    </source>
</evidence>
<sequence>MSTPAGGSSTGASTPSSAGKKGESDSMSSQSTTSVSSVGRIISLATKGEWSVLDQILRGLDKGTSDINTPDEETGMTPLMIAARENKLVLVERLLDLGATVNDKAKDGRMVMHFAASYAKDDIIKLLINRKTESNITGGPKDQLPLHMACSRSNGSVGMVQMLVKASGKESRLAQDKDGLTALFLAAECGNTAVCRELLTSQAEQQIKVQRQDNGDHVLHIACRKKDIELAKLFIDSGASVSCKNDEGHTPLHISAWEGDEPMMKYLYSVKANPNVYDRLDRSPLHIAAERGNTSIVELLVDKFKANVAARTKDGSTLMHIASEYGHPDTAMLFQKKGVPLHMPNKSGAVCLHAAAKRGHNSVVKSLLQKGACVDSKTKDNYTAIHIAVQYCKPLVVQTLLGFGAEVEIKGGKERETPLHIAARVKDGDKCADMLIKSGADVNAVKEDGETALHIGCREGNLRMVQTLLEEAADLTWQSKSGETPLHVAVRYCHLEVAKELLSHMIQFKSKIDAIMLVNQQNSEGETAVHFAAELIKTMVHKEYEDTDLIKLMLEYEGDVNMSTKLTQETPIHYCARAGNEDILMEIVKNIQPQKLVAAVNKQAKNGWSPLLVASEEGHLEIVKILLQNHARVDVFDEHGKAALHLAAENGHDEVADVLLLAKAFVNAKSKLGISPLHLAAQNGFNKLIKLFIEKHGAVIDALSLAKKTPLHMGAQNGQIEVCSSLIKMKADANATDVHGQTPLHLAGENDHSDVVKLFLKHKPELVTMANTNGMTCAHIAAIKGSISVLKELMRFNKIVVTTARNRTNNSTALHLAAAGGHQIVVKCLLEAGASATDENADGMTAIHLAAKHGHVNILEALKGHVSWTMTSSKTGMTCLHVAAHFGQIEFVRELLTKVPATISSEPPDPGEGMVGSTEFGLTPLHLAAQSGQEALVRLLLNSPGVQADAQTAVQGAIPLHNACQSGHTNVVSLLLSKSTNQLHLKDKRGRTGLHLAAANGHLDLVSLLLGQGADINSCDKNQWTALHFAAKAGFLSVVKLLIESGASPNYESKDGKVAVNFAASANHSDVVSFLMKKDHNTERLMQDNKFVFDLMVLSKMNDNRSIREFILLSPAPADTAAKMAKNFIILSFKEKERSKDLTLASEYCESMAVDIMSIAASGNSAGMLLKALDSKGTPFLDVLIECEQKHVMSQPSVQKYLSDVWVGNLRWASWKRIMLFMAFLFLPPVWIAFSLPLRHRFNKIPIIKFMAYLVSHIYLILLYFLTIVYPLRPIWESESLIPTWYEWLLLAWLSGMLVSELTNPGDRAGLGWIKVIIVAISAMAVTIHIIGFAFSGEDRLVCLYVRNQFFGFALLLCFVTVLDFLSFHHLFGPWAIIIRDLMKDLTRFMVILSIFILGFTLHLAAIYQPVFAEPTYNVTLGDGTGGGGAQVDSPLDTLELLFFALFGLVEPENLPPINRSPVWSITLVKAVFGIYLIVTLIVLINLLIAMMSDTYQRIQAQSDTEWKFGRAKLIRNMNKTSATPSPLNLFTKLFQYIRIFYKHRGKLFSGHASEYMAEEEDMDTFSDNKSVDIHAAHSGANWLRNVVRRATQVAPEGGFLRIQENGGNRSPLRIDEVINWENVVTKYLVMNGFIDPEDSQLKEDGENFDETMKDFNDKSKENGMK</sequence>
<dbReference type="InterPro" id="IPR002153">
    <property type="entry name" value="TRPC_channel"/>
</dbReference>
<evidence type="ECO:0000256" key="2">
    <source>
        <dbReference type="ARBA" id="ARBA00022448"/>
    </source>
</evidence>
<evidence type="ECO:0000256" key="4">
    <source>
        <dbReference type="ARBA" id="ARBA00022737"/>
    </source>
</evidence>
<dbReference type="InterPro" id="IPR005821">
    <property type="entry name" value="Ion_trans_dom"/>
</dbReference>
<dbReference type="PRINTS" id="PR01415">
    <property type="entry name" value="ANKYRIN"/>
</dbReference>
<keyword evidence="3" id="KW-0812">Transmembrane</keyword>
<keyword evidence="5" id="KW-1133">Transmembrane helix</keyword>
<keyword evidence="9" id="KW-0407">Ion channel</keyword>
<evidence type="ECO:0000256" key="6">
    <source>
        <dbReference type="ARBA" id="ARBA00023043"/>
    </source>
</evidence>
<dbReference type="GO" id="GO:0005262">
    <property type="term" value="F:calcium channel activity"/>
    <property type="evidence" value="ECO:0007669"/>
    <property type="project" value="InterPro"/>
</dbReference>
<dbReference type="Proteomes" id="UP000749559">
    <property type="component" value="Unassembled WGS sequence"/>
</dbReference>
<evidence type="ECO:0000313" key="12">
    <source>
        <dbReference type="Proteomes" id="UP000749559"/>
    </source>
</evidence>
<proteinExistence type="predicted"/>
<reference evidence="11" key="1">
    <citation type="submission" date="2022-03" db="EMBL/GenBank/DDBJ databases">
        <authorList>
            <person name="Martin C."/>
        </authorList>
    </citation>
    <scope>NUCLEOTIDE SEQUENCE</scope>
</reference>
<dbReference type="OrthoDB" id="195446at2759"/>
<evidence type="ECO:0000313" key="11">
    <source>
        <dbReference type="EMBL" id="CAH1774233.1"/>
    </source>
</evidence>
<feature type="domain" description="Ion transport" evidence="10">
    <location>
        <begin position="1311"/>
        <end position="1503"/>
    </location>
</feature>
<evidence type="ECO:0000256" key="1">
    <source>
        <dbReference type="ARBA" id="ARBA00004141"/>
    </source>
</evidence>
<dbReference type="PRINTS" id="PR01097">
    <property type="entry name" value="TRNSRECEPTRP"/>
</dbReference>
<gene>
    <name evidence="11" type="ORF">OFUS_LOCUS1736</name>
</gene>
<dbReference type="InterPro" id="IPR036770">
    <property type="entry name" value="Ankyrin_rpt-contain_sf"/>
</dbReference>
<dbReference type="Gene3D" id="1.25.40.20">
    <property type="entry name" value="Ankyrin repeat-containing domain"/>
    <property type="match status" value="7"/>
</dbReference>
<name>A0A8J1XYM1_OWEFU</name>
<accession>A0A8J1XYM1</accession>
<keyword evidence="8" id="KW-0472">Membrane</keyword>
<keyword evidence="6" id="KW-0040">ANK repeat</keyword>
<dbReference type="SUPFAM" id="SSF48403">
    <property type="entry name" value="Ankyrin repeat"/>
    <property type="match status" value="4"/>
</dbReference>